<dbReference type="RefSeq" id="XP_030752936.1">
    <property type="nucleotide sequence ID" value="XM_030897076.1"/>
</dbReference>
<keyword evidence="7" id="KW-1185">Reference proteome</keyword>
<dbReference type="Proteomes" id="UP000504635">
    <property type="component" value="Unplaced"/>
</dbReference>
<organism evidence="7 9">
    <name type="scientific">Sitophilus oryzae</name>
    <name type="common">Rice weevil</name>
    <name type="synonym">Curculio oryzae</name>
    <dbReference type="NCBI Taxonomy" id="7048"/>
    <lineage>
        <taxon>Eukaryota</taxon>
        <taxon>Metazoa</taxon>
        <taxon>Ecdysozoa</taxon>
        <taxon>Arthropoda</taxon>
        <taxon>Hexapoda</taxon>
        <taxon>Insecta</taxon>
        <taxon>Pterygota</taxon>
        <taxon>Neoptera</taxon>
        <taxon>Endopterygota</taxon>
        <taxon>Coleoptera</taxon>
        <taxon>Polyphaga</taxon>
        <taxon>Cucujiformia</taxon>
        <taxon>Curculionidae</taxon>
        <taxon>Dryophthorinae</taxon>
        <taxon>Sitophilus</taxon>
    </lineage>
</organism>
<dbReference type="InterPro" id="IPR036236">
    <property type="entry name" value="Znf_C2H2_sf"/>
</dbReference>
<feature type="domain" description="C2H2-type" evidence="6">
    <location>
        <begin position="287"/>
        <end position="315"/>
    </location>
</feature>
<evidence type="ECO:0000256" key="2">
    <source>
        <dbReference type="ARBA" id="ARBA00022737"/>
    </source>
</evidence>
<feature type="domain" description="C2H2-type" evidence="6">
    <location>
        <begin position="122"/>
        <end position="149"/>
    </location>
</feature>
<name>A0A6J2XQ02_SITOR</name>
<dbReference type="GO" id="GO:0005634">
    <property type="term" value="C:nucleus"/>
    <property type="evidence" value="ECO:0007669"/>
    <property type="project" value="TreeGrafter"/>
</dbReference>
<keyword evidence="1" id="KW-0479">Metal-binding</keyword>
<reference evidence="8 9" key="1">
    <citation type="submission" date="2025-04" db="UniProtKB">
        <authorList>
            <consortium name="RefSeq"/>
        </authorList>
    </citation>
    <scope>IDENTIFICATION</scope>
    <source>
        <tissue evidence="8 9">Gonads</tissue>
    </source>
</reference>
<evidence type="ECO:0000313" key="8">
    <source>
        <dbReference type="RefSeq" id="XP_030752934.1"/>
    </source>
</evidence>
<dbReference type="SUPFAM" id="SSF57667">
    <property type="entry name" value="beta-beta-alpha zinc fingers"/>
    <property type="match status" value="4"/>
</dbReference>
<evidence type="ECO:0000256" key="3">
    <source>
        <dbReference type="ARBA" id="ARBA00022771"/>
    </source>
</evidence>
<dbReference type="GeneID" id="115879994"/>
<dbReference type="KEGG" id="soy:115879994"/>
<dbReference type="GO" id="GO:0000977">
    <property type="term" value="F:RNA polymerase II transcription regulatory region sequence-specific DNA binding"/>
    <property type="evidence" value="ECO:0007669"/>
    <property type="project" value="TreeGrafter"/>
</dbReference>
<evidence type="ECO:0000256" key="4">
    <source>
        <dbReference type="ARBA" id="ARBA00022833"/>
    </source>
</evidence>
<dbReference type="RefSeq" id="XP_030752934.1">
    <property type="nucleotide sequence ID" value="XM_030897074.1"/>
</dbReference>
<protein>
    <submittedName>
        <fullName evidence="8 9">Oocyte zinc finger protein XlCOF6-like isoform X1</fullName>
    </submittedName>
</protein>
<dbReference type="GO" id="GO:0008270">
    <property type="term" value="F:zinc ion binding"/>
    <property type="evidence" value="ECO:0007669"/>
    <property type="project" value="UniProtKB-KW"/>
</dbReference>
<dbReference type="PANTHER" id="PTHR24379:SF121">
    <property type="entry name" value="C2H2-TYPE DOMAIN-CONTAINING PROTEIN"/>
    <property type="match status" value="1"/>
</dbReference>
<feature type="domain" description="C2H2-type" evidence="6">
    <location>
        <begin position="351"/>
        <end position="378"/>
    </location>
</feature>
<keyword evidence="4" id="KW-0862">Zinc</keyword>
<evidence type="ECO:0000313" key="10">
    <source>
        <dbReference type="RefSeq" id="XP_030752936.1"/>
    </source>
</evidence>
<dbReference type="OrthoDB" id="6414306at2759"/>
<dbReference type="PROSITE" id="PS50157">
    <property type="entry name" value="ZINC_FINGER_C2H2_2"/>
    <property type="match status" value="7"/>
</dbReference>
<gene>
    <name evidence="8 9 10" type="primary">LOC115879994</name>
</gene>
<evidence type="ECO:0000259" key="6">
    <source>
        <dbReference type="PROSITE" id="PS50157"/>
    </source>
</evidence>
<dbReference type="PANTHER" id="PTHR24379">
    <property type="entry name" value="KRAB AND ZINC FINGER DOMAIN-CONTAINING"/>
    <property type="match status" value="1"/>
</dbReference>
<dbReference type="PROSITE" id="PS00028">
    <property type="entry name" value="ZINC_FINGER_C2H2_1"/>
    <property type="match status" value="5"/>
</dbReference>
<evidence type="ECO:0000313" key="7">
    <source>
        <dbReference type="Proteomes" id="UP000504635"/>
    </source>
</evidence>
<sequence length="585" mass="69029">MNNIDEEIDLKSPTYAAFNNESIGLERVRQEINISEENIKGSSDNKFELSKHAQKNIRKCPICGIPKRNMSQHMRIHLAPEERQWFACTHCDKKYRSKPVLRHHHETNHIDPRSTDAQRNMHKCSICSYQTRNMSYFRRHQKIHLARENRQLFACAHCSRKYTTKRNLGRHIEDYHIDSRSNDAQKDIRKCSICGYQTRNVTQFGRHQIIHLAPEERQLFACTFCEKKYRDKYWLKYHIQKKHHDSRSKKEQKKIYRCSLCSYQTPRKFRFETHNNIHLPPEERPMFACTQCDKKYTSNKGLQDHVKREHSRLEESLKKFRCSTCDYQTLRMANLRRHETIHLAPTERQLFCCTHCDRKFRAKVYLKRHLEHHIGSRNADCIPPIEEVILDSLKIEINDHALLSDEFKNDECPAMTNEVKSDDFIKTEPEDVVLSLNKDTHDDFKYSECLSETNEVKSEPDDVAPVLNIAMYDDLKNTENLFVTQKVKLEDIIKMEPDDVAPVLNQDMYDDFKIAECSSTNEVKSEDFIKTEPDYVAPSPEENKNMHDDFKNSENVSVTQRVKLEDFIKMEPDDGVPLLNEGANK</sequence>
<evidence type="ECO:0000256" key="5">
    <source>
        <dbReference type="PROSITE-ProRule" id="PRU00042"/>
    </source>
</evidence>
<dbReference type="Gene3D" id="3.30.160.60">
    <property type="entry name" value="Classic Zinc Finger"/>
    <property type="match status" value="5"/>
</dbReference>
<dbReference type="InterPro" id="IPR013087">
    <property type="entry name" value="Znf_C2H2_type"/>
</dbReference>
<dbReference type="GO" id="GO:0000981">
    <property type="term" value="F:DNA-binding transcription factor activity, RNA polymerase II-specific"/>
    <property type="evidence" value="ECO:0007669"/>
    <property type="project" value="TreeGrafter"/>
</dbReference>
<feature type="domain" description="C2H2-type" evidence="6">
    <location>
        <begin position="86"/>
        <end position="114"/>
    </location>
</feature>
<feature type="domain" description="C2H2-type" evidence="6">
    <location>
        <begin position="320"/>
        <end position="347"/>
    </location>
</feature>
<feature type="domain" description="C2H2-type" evidence="6">
    <location>
        <begin position="220"/>
        <end position="248"/>
    </location>
</feature>
<dbReference type="AlphaFoldDB" id="A0A6J2XQ02"/>
<keyword evidence="3 5" id="KW-0863">Zinc-finger</keyword>
<dbReference type="SMART" id="SM00355">
    <property type="entry name" value="ZnF_C2H2"/>
    <property type="match status" value="10"/>
</dbReference>
<dbReference type="RefSeq" id="XP_030752935.1">
    <property type="nucleotide sequence ID" value="XM_030897075.1"/>
</dbReference>
<feature type="domain" description="C2H2-type" evidence="6">
    <location>
        <begin position="153"/>
        <end position="181"/>
    </location>
</feature>
<proteinExistence type="predicted"/>
<evidence type="ECO:0000256" key="1">
    <source>
        <dbReference type="ARBA" id="ARBA00022723"/>
    </source>
</evidence>
<evidence type="ECO:0000313" key="9">
    <source>
        <dbReference type="RefSeq" id="XP_030752935.1"/>
    </source>
</evidence>
<dbReference type="Pfam" id="PF00096">
    <property type="entry name" value="zf-C2H2"/>
    <property type="match status" value="1"/>
</dbReference>
<keyword evidence="2" id="KW-0677">Repeat</keyword>
<accession>A0A6J2XQ02</accession>